<feature type="region of interest" description="Disordered" evidence="5">
    <location>
        <begin position="486"/>
        <end position="559"/>
    </location>
</feature>
<feature type="region of interest" description="Disordered" evidence="5">
    <location>
        <begin position="745"/>
        <end position="790"/>
    </location>
</feature>
<evidence type="ECO:0000256" key="3">
    <source>
        <dbReference type="ARBA" id="ARBA00022741"/>
    </source>
</evidence>
<evidence type="ECO:0000256" key="5">
    <source>
        <dbReference type="SAM" id="MobiDB-lite"/>
    </source>
</evidence>
<dbReference type="PROSITE" id="PS50011">
    <property type="entry name" value="PROTEIN_KINASE_DOM"/>
    <property type="match status" value="1"/>
</dbReference>
<feature type="domain" description="Protein kinase" evidence="6">
    <location>
        <begin position="857"/>
        <end position="1137"/>
    </location>
</feature>
<organism evidence="7 8">
    <name type="scientific">Coniosporium apollinis</name>
    <dbReference type="NCBI Taxonomy" id="61459"/>
    <lineage>
        <taxon>Eukaryota</taxon>
        <taxon>Fungi</taxon>
        <taxon>Dikarya</taxon>
        <taxon>Ascomycota</taxon>
        <taxon>Pezizomycotina</taxon>
        <taxon>Dothideomycetes</taxon>
        <taxon>Dothideomycetes incertae sedis</taxon>
        <taxon>Coniosporium</taxon>
    </lineage>
</organism>
<sequence>MPSICSFESFNCRFSPELGELPLSPRSRHEPSSAAIEASKVVDLGSNSESESDEETATPDLVDDRGILPSRRCDVCFDSEQDERYRAALRVLLQDDCGKRVRLSIIVRGKIWPTDERLPDRELWHIQTSGHIKREAKFFRAPYAFQGDGRPYAEFERMFEEFKTNPPNPRRRHRGRNTSTRVPKTENRVVTVRSFAAINRPRAITMPPTPPQSSPSQDLASSPASPRRRKRRAEDDEDSDLEIMHERKSSRVEADFQRAQFSERMKERRQLARLTEMVSEMQAALAPFLNATSSQRGREIATWKTGSAAVVEGAQSGHARAPDLQSPVAGPSRNACPSPGPPHPQRQAGNSTEKNPRPELDSADSPPILDARLSSGKAASCNTPMDEFKGQSSRDYVRQAVPYAFDTVQGRDQLNHPAYDTSIRLVMSWNKNGRRKGPKNRNKKPQPRRSAQEHFRAYGPKKTTAASEPNNAPLHCSEILNRNPLASVDMPEGRPSGVPCNDEWKSGPTCKPNRKSQILRQNVRDQKWKRADRASTVEVHSMLHTKKPDDRRASAPYAYGARGRPFKEYKRKFEERNLPVQSKYDRKRCERGVRPSVKDEQCAQMQNHNTRGNSNAANKADALGAEVVGKPQYVPPRSPTETARKSVPLVKEDAESKVVPSTGKKRAATEVADDESEVPPSRERSKVKMRRLETEVSELKETCTRIEQDGNRRVQELESTLGRRIEDLLRAKQAEMALTTPKFPRAGIRQPIPHTSPRSKIPYQGQTSYSRHGTFAPPASQAPRRNTMHSAAPTAQAGQSYRFGLSQTNGSPVVRGAVQTASISETSLPIPTGLRNKSDAYCRCINLHRDFLNTVTIPSVDTWPKAELQEYHRCIKQIANCKAHNKLGKACKKFMSGMHAEDQKFILKDVLQSGFKYLRDMYRGLRSRPNLRPLHDTAPEQSRFVYKYFTDDLLSLAQRDLPIALTKRILKGTLRGLAALHDHKIVHTDVKPNNISVEREDDHGMVIKQVQLTDIEDAAYVFPECDIIRKQVGNWLWRSPEAHAQGRVNKPSDIFSFGVVVSLIFAVGEEELAEGEEPFTVVLDRQISYFADEDGLNGLLKHLGDSPWCEVLKVLLDGFNKTNPHLPSSPPALPPTFPRRKRARINYYYDENTSSDPPVFSSDDGPEASIDNYVIPRKKKQYRGTWWDHQPVAEASNNAAAKVDLTRNVDSGVWMGSDGTDDSAASAARSSFGADTTMMEAPDLPDEVGRVGCRAIAMLSPTASKLEAVTEGLARQIIEQCLDDGKEIVDLSDLSLTAISDTTLRPLHALIRAPRAADALLDSRRSSRSDSDLYAPFTPSLQLFLSRNSLRSLPRELWNLQTLTVLSLRNNALTEVPPAIANLCNLKELNMAGNRLRWLPWELLSLVGSRGRLQRLTVLPNPFIQGVQFHGDLGRQGYWRFPADLETMELRTRHLQLMMQSDETSLQLGQFGWLLKLHEAFAERMREIRDHAFSGEEDIEFPIETWKADPVHVASTSVAFFTFDGRLERHSPPPPSTTPEDVKSLQSATHHSSAAAPSSIARASRAPSLFELCLRTISSIPSSDPLSLLPLLPPDAPDSVVRAVHATHEAKQGGGKKCSVCGKGYVIPRTEWLEWWHCVPDSLVTGLDAIGVPFLRRGCGVRCSPYEGKLWDY</sequence>
<evidence type="ECO:0000313" key="7">
    <source>
        <dbReference type="EMBL" id="KAJ9660122.1"/>
    </source>
</evidence>
<feature type="region of interest" description="Disordered" evidence="5">
    <location>
        <begin position="314"/>
        <end position="393"/>
    </location>
</feature>
<feature type="region of interest" description="Disordered" evidence="5">
    <location>
        <begin position="429"/>
        <end position="474"/>
    </location>
</feature>
<dbReference type="Gene3D" id="1.10.510.10">
    <property type="entry name" value="Transferase(Phosphotransferase) domain 1"/>
    <property type="match status" value="1"/>
</dbReference>
<dbReference type="InterPro" id="IPR050647">
    <property type="entry name" value="Plant_LRR-RLKs"/>
</dbReference>
<dbReference type="SMART" id="SM00369">
    <property type="entry name" value="LRR_TYP"/>
    <property type="match status" value="2"/>
</dbReference>
<dbReference type="Gene3D" id="3.80.10.10">
    <property type="entry name" value="Ribonuclease Inhibitor"/>
    <property type="match status" value="1"/>
</dbReference>
<dbReference type="Pfam" id="PF00069">
    <property type="entry name" value="Pkinase"/>
    <property type="match status" value="1"/>
</dbReference>
<evidence type="ECO:0000256" key="4">
    <source>
        <dbReference type="ARBA" id="ARBA00022840"/>
    </source>
</evidence>
<keyword evidence="4" id="KW-0067">ATP-binding</keyword>
<gene>
    <name evidence="7" type="ORF">H2201_007029</name>
</gene>
<dbReference type="SUPFAM" id="SSF56112">
    <property type="entry name" value="Protein kinase-like (PK-like)"/>
    <property type="match status" value="1"/>
</dbReference>
<keyword evidence="2" id="KW-0677">Repeat</keyword>
<keyword evidence="1" id="KW-0433">Leucine-rich repeat</keyword>
<dbReference type="InterPro" id="IPR003591">
    <property type="entry name" value="Leu-rich_rpt_typical-subtyp"/>
</dbReference>
<evidence type="ECO:0000256" key="1">
    <source>
        <dbReference type="ARBA" id="ARBA00022614"/>
    </source>
</evidence>
<keyword evidence="3" id="KW-0547">Nucleotide-binding</keyword>
<evidence type="ECO:0000313" key="8">
    <source>
        <dbReference type="Proteomes" id="UP001172684"/>
    </source>
</evidence>
<protein>
    <recommendedName>
        <fullName evidence="6">Protein kinase domain-containing protein</fullName>
    </recommendedName>
</protein>
<feature type="compositionally biased region" description="Low complexity" evidence="5">
    <location>
        <begin position="214"/>
        <end position="225"/>
    </location>
</feature>
<dbReference type="Pfam" id="PF12799">
    <property type="entry name" value="LRR_4"/>
    <property type="match status" value="1"/>
</dbReference>
<reference evidence="7" key="1">
    <citation type="submission" date="2022-10" db="EMBL/GenBank/DDBJ databases">
        <title>Culturing micro-colonial fungi from biological soil crusts in the Mojave desert and describing Neophaeococcomyces mojavensis, and introducing the new genera and species Taxawa tesnikishii.</title>
        <authorList>
            <person name="Kurbessoian T."/>
            <person name="Stajich J.E."/>
        </authorList>
    </citation>
    <scope>NUCLEOTIDE SEQUENCE</scope>
    <source>
        <strain evidence="7">TK_1</strain>
    </source>
</reference>
<proteinExistence type="predicted"/>
<feature type="region of interest" description="Disordered" evidence="5">
    <location>
        <begin position="161"/>
        <end position="251"/>
    </location>
</feature>
<feature type="compositionally biased region" description="Basic and acidic residues" evidence="5">
    <location>
        <begin position="242"/>
        <end position="251"/>
    </location>
</feature>
<feature type="region of interest" description="Disordered" evidence="5">
    <location>
        <begin position="1528"/>
        <end position="1559"/>
    </location>
</feature>
<feature type="compositionally biased region" description="Basic residues" evidence="5">
    <location>
        <begin position="432"/>
        <end position="447"/>
    </location>
</feature>
<evidence type="ECO:0000256" key="2">
    <source>
        <dbReference type="ARBA" id="ARBA00022737"/>
    </source>
</evidence>
<dbReference type="EMBL" id="JAPDRL010000068">
    <property type="protein sequence ID" value="KAJ9660122.1"/>
    <property type="molecule type" value="Genomic_DNA"/>
</dbReference>
<dbReference type="InterPro" id="IPR025875">
    <property type="entry name" value="Leu-rich_rpt_4"/>
</dbReference>
<comment type="caution">
    <text evidence="7">The sequence shown here is derived from an EMBL/GenBank/DDBJ whole genome shotgun (WGS) entry which is preliminary data.</text>
</comment>
<dbReference type="PANTHER" id="PTHR48056:SF81">
    <property type="entry name" value="RECEPTOR PROTEIN-TYROSINE KINASE CEPR1"/>
    <property type="match status" value="1"/>
</dbReference>
<feature type="region of interest" description="Disordered" evidence="5">
    <location>
        <begin position="23"/>
        <end position="63"/>
    </location>
</feature>
<dbReference type="Proteomes" id="UP001172684">
    <property type="component" value="Unassembled WGS sequence"/>
</dbReference>
<name>A0ABQ9NKE6_9PEZI</name>
<accession>A0ABQ9NKE6</accession>
<dbReference type="InterPro" id="IPR011009">
    <property type="entry name" value="Kinase-like_dom_sf"/>
</dbReference>
<dbReference type="SUPFAM" id="SSF52058">
    <property type="entry name" value="L domain-like"/>
    <property type="match status" value="1"/>
</dbReference>
<evidence type="ECO:0000259" key="6">
    <source>
        <dbReference type="PROSITE" id="PS50011"/>
    </source>
</evidence>
<dbReference type="PANTHER" id="PTHR48056">
    <property type="entry name" value="LRR RECEPTOR-LIKE SERINE/THREONINE-PROTEIN KINASE-RELATED"/>
    <property type="match status" value="1"/>
</dbReference>
<feature type="compositionally biased region" description="Basic and acidic residues" evidence="5">
    <location>
        <begin position="680"/>
        <end position="693"/>
    </location>
</feature>
<dbReference type="InterPro" id="IPR000719">
    <property type="entry name" value="Prot_kinase_dom"/>
</dbReference>
<keyword evidence="8" id="KW-1185">Reference proteome</keyword>
<dbReference type="InterPro" id="IPR032675">
    <property type="entry name" value="LRR_dom_sf"/>
</dbReference>
<dbReference type="SMART" id="SM00220">
    <property type="entry name" value="S_TKc"/>
    <property type="match status" value="1"/>
</dbReference>
<feature type="compositionally biased region" description="Low complexity" evidence="5">
    <location>
        <begin position="1547"/>
        <end position="1559"/>
    </location>
</feature>
<feature type="compositionally biased region" description="Basic and acidic residues" evidence="5">
    <location>
        <begin position="522"/>
        <end position="535"/>
    </location>
</feature>
<feature type="region of interest" description="Disordered" evidence="5">
    <location>
        <begin position="630"/>
        <end position="693"/>
    </location>
</feature>